<feature type="non-terminal residue" evidence="2">
    <location>
        <position position="243"/>
    </location>
</feature>
<reference evidence="2" key="1">
    <citation type="submission" date="2018-05" db="EMBL/GenBank/DDBJ databases">
        <authorList>
            <person name="Lanie J.A."/>
            <person name="Ng W.-L."/>
            <person name="Kazmierczak K.M."/>
            <person name="Andrzejewski T.M."/>
            <person name="Davidsen T.M."/>
            <person name="Wayne K.J."/>
            <person name="Tettelin H."/>
            <person name="Glass J.I."/>
            <person name="Rusch D."/>
            <person name="Podicherti R."/>
            <person name="Tsui H.-C.T."/>
            <person name="Winkler M.E."/>
        </authorList>
    </citation>
    <scope>NUCLEOTIDE SEQUENCE</scope>
</reference>
<dbReference type="GO" id="GO:0004066">
    <property type="term" value="F:asparagine synthase (glutamine-hydrolyzing) activity"/>
    <property type="evidence" value="ECO:0007669"/>
    <property type="project" value="InterPro"/>
</dbReference>
<dbReference type="PANTHER" id="PTHR43284">
    <property type="entry name" value="ASPARAGINE SYNTHETASE (GLUTAMINE-HYDROLYZING)"/>
    <property type="match status" value="1"/>
</dbReference>
<evidence type="ECO:0000259" key="1">
    <source>
        <dbReference type="Pfam" id="PF00733"/>
    </source>
</evidence>
<protein>
    <recommendedName>
        <fullName evidence="1">Asparagine synthetase domain-containing protein</fullName>
    </recommendedName>
</protein>
<feature type="domain" description="Asparagine synthetase" evidence="1">
    <location>
        <begin position="2"/>
        <end position="240"/>
    </location>
</feature>
<evidence type="ECO:0000313" key="2">
    <source>
        <dbReference type="EMBL" id="SVE25141.1"/>
    </source>
</evidence>
<name>A0A383BZ16_9ZZZZ</name>
<dbReference type="Pfam" id="PF00733">
    <property type="entry name" value="Asn_synthase"/>
    <property type="match status" value="1"/>
</dbReference>
<dbReference type="Gene3D" id="3.40.50.620">
    <property type="entry name" value="HUPs"/>
    <property type="match status" value="1"/>
</dbReference>
<proteinExistence type="predicted"/>
<dbReference type="SUPFAM" id="SSF52402">
    <property type="entry name" value="Adenine nucleotide alpha hydrolases-like"/>
    <property type="match status" value="1"/>
</dbReference>
<dbReference type="PANTHER" id="PTHR43284:SF1">
    <property type="entry name" value="ASPARAGINE SYNTHETASE"/>
    <property type="match status" value="1"/>
</dbReference>
<dbReference type="GO" id="GO:0006529">
    <property type="term" value="P:asparagine biosynthetic process"/>
    <property type="evidence" value="ECO:0007669"/>
    <property type="project" value="InterPro"/>
</dbReference>
<accession>A0A383BZ16</accession>
<organism evidence="2">
    <name type="scientific">marine metagenome</name>
    <dbReference type="NCBI Taxonomy" id="408172"/>
    <lineage>
        <taxon>unclassified sequences</taxon>
        <taxon>metagenomes</taxon>
        <taxon>ecological metagenomes</taxon>
    </lineage>
</organism>
<dbReference type="AlphaFoldDB" id="A0A383BZ16"/>
<dbReference type="InterPro" id="IPR001962">
    <property type="entry name" value="Asn_synthase"/>
</dbReference>
<feature type="non-terminal residue" evidence="2">
    <location>
        <position position="1"/>
    </location>
</feature>
<dbReference type="EMBL" id="UINC01204427">
    <property type="protein sequence ID" value="SVE25141.1"/>
    <property type="molecule type" value="Genomic_DNA"/>
</dbReference>
<sequence length="243" mass="28114">QNAKKKVTVTLSGDGADELFFGYERFWSISKNRYIQKYPYLVKYLIYGLDKILSGNNCINSGVLFPSSGESHRYSHSRFTKSWISAIAPEISNVPAPCNWDTYSFLHDTSKRALASSIRKAEFYGMMQKTPLKVDRASMANSLEVRVPFLKKTMIETSLSIDPWLSLKGRERKRLLYQLTKQRYPRTKLSKIKRGFSIPLAKWIREELKEPISDILLSVGHSQDFGFNHSMIQNMLNDHIYEK</sequence>
<dbReference type="InterPro" id="IPR051786">
    <property type="entry name" value="ASN_synthetase/amidase"/>
</dbReference>
<dbReference type="InterPro" id="IPR014729">
    <property type="entry name" value="Rossmann-like_a/b/a_fold"/>
</dbReference>
<gene>
    <name evidence="2" type="ORF">METZ01_LOCUS477995</name>
</gene>
<dbReference type="GO" id="GO:0005829">
    <property type="term" value="C:cytosol"/>
    <property type="evidence" value="ECO:0007669"/>
    <property type="project" value="TreeGrafter"/>
</dbReference>